<name>A0A1G9XC22_9FIRM</name>
<dbReference type="EMBL" id="FNID01000008">
    <property type="protein sequence ID" value="SDM93863.1"/>
    <property type="molecule type" value="Genomic_DNA"/>
</dbReference>
<reference evidence="3 4" key="1">
    <citation type="submission" date="2016-10" db="EMBL/GenBank/DDBJ databases">
        <authorList>
            <person name="de Groot N.N."/>
        </authorList>
    </citation>
    <scope>NUCLEOTIDE SEQUENCE [LARGE SCALE GENOMIC DNA]</scope>
    <source>
        <strain evidence="3 4">CGMCC 1.5012</strain>
    </source>
</reference>
<keyword evidence="1" id="KW-0812">Transmembrane</keyword>
<keyword evidence="1" id="KW-1133">Transmembrane helix</keyword>
<dbReference type="GO" id="GO:0016747">
    <property type="term" value="F:acyltransferase activity, transferring groups other than amino-acyl groups"/>
    <property type="evidence" value="ECO:0007669"/>
    <property type="project" value="InterPro"/>
</dbReference>
<feature type="transmembrane region" description="Helical" evidence="1">
    <location>
        <begin position="362"/>
        <end position="383"/>
    </location>
</feature>
<dbReference type="OrthoDB" id="5446016at2"/>
<sequence length="393" mass="44402">MISTAAAHTEQPSTRLYYLDNLKTALTCLVVAHHASQGYTTIDTGWAVQQTNLPEINDRIIGWFLSVNNAFFMALFFMISAYFIPRSLAFKPAPAFLWNRVRKLGLPIVVFTLFIFPVTGFLLYGRGMTFADFLVRRYLPVPGGDINLGHTWFLFVLLFFTGLYILFTKLRRQPKNSGLEPHRQPKNAPCLNNLQILLFALSLTLVTFAVRIFFQPGYWIPLHALEPARILTYLALFGFGILAYEKQWFERLPVSVGVLWGIVSVVVILLAPPIILFLLGGYAIWAKGFTFNSLIVSAWETFLCVGLCVSLPILFRQKFNRTNKLLKLAAKNSFGVYLLHPLIIIPIEAAIINLPLHPMLKFLFTTVIGIALCYLLCCAYSAIKSRLLKITAK</sequence>
<gene>
    <name evidence="3" type="ORF">SAMN05192585_10817</name>
</gene>
<keyword evidence="1" id="KW-0472">Membrane</keyword>
<accession>A0A1G9XC22</accession>
<feature type="transmembrane region" description="Helical" evidence="1">
    <location>
        <begin position="196"/>
        <end position="214"/>
    </location>
</feature>
<keyword evidence="4" id="KW-1185">Reference proteome</keyword>
<evidence type="ECO:0000256" key="1">
    <source>
        <dbReference type="SAM" id="Phobius"/>
    </source>
</evidence>
<keyword evidence="3" id="KW-0808">Transferase</keyword>
<protein>
    <submittedName>
        <fullName evidence="3">Surface polysaccharide O-acyltransferase, integral membrane enzyme</fullName>
    </submittedName>
</protein>
<feature type="transmembrane region" description="Helical" evidence="1">
    <location>
        <begin position="291"/>
        <end position="315"/>
    </location>
</feature>
<dbReference type="InterPro" id="IPR050623">
    <property type="entry name" value="Glucan_succinyl_AcylTrfase"/>
</dbReference>
<evidence type="ECO:0000313" key="3">
    <source>
        <dbReference type="EMBL" id="SDM93863.1"/>
    </source>
</evidence>
<dbReference type="Proteomes" id="UP000199182">
    <property type="component" value="Unassembled WGS sequence"/>
</dbReference>
<keyword evidence="3" id="KW-0012">Acyltransferase</keyword>
<feature type="transmembrane region" description="Helical" evidence="1">
    <location>
        <begin position="146"/>
        <end position="167"/>
    </location>
</feature>
<dbReference type="PANTHER" id="PTHR36927:SF4">
    <property type="entry name" value="BLR5718 PROTEIN"/>
    <property type="match status" value="1"/>
</dbReference>
<dbReference type="InterPro" id="IPR002656">
    <property type="entry name" value="Acyl_transf_3_dom"/>
</dbReference>
<proteinExistence type="predicted"/>
<feature type="transmembrane region" description="Helical" evidence="1">
    <location>
        <begin position="104"/>
        <end position="126"/>
    </location>
</feature>
<feature type="domain" description="Acyltransferase 3" evidence="2">
    <location>
        <begin position="17"/>
        <end position="377"/>
    </location>
</feature>
<feature type="transmembrane region" description="Helical" evidence="1">
    <location>
        <begin position="336"/>
        <end position="356"/>
    </location>
</feature>
<organism evidence="3 4">
    <name type="scientific">Acetanaerobacterium elongatum</name>
    <dbReference type="NCBI Taxonomy" id="258515"/>
    <lineage>
        <taxon>Bacteria</taxon>
        <taxon>Bacillati</taxon>
        <taxon>Bacillota</taxon>
        <taxon>Clostridia</taxon>
        <taxon>Eubacteriales</taxon>
        <taxon>Oscillospiraceae</taxon>
        <taxon>Acetanaerobacterium</taxon>
    </lineage>
</organism>
<feature type="transmembrane region" description="Helical" evidence="1">
    <location>
        <begin position="60"/>
        <end position="84"/>
    </location>
</feature>
<evidence type="ECO:0000313" key="4">
    <source>
        <dbReference type="Proteomes" id="UP000199182"/>
    </source>
</evidence>
<dbReference type="AlphaFoldDB" id="A0A1G9XC22"/>
<dbReference type="Pfam" id="PF01757">
    <property type="entry name" value="Acyl_transf_3"/>
    <property type="match status" value="1"/>
</dbReference>
<evidence type="ECO:0000259" key="2">
    <source>
        <dbReference type="Pfam" id="PF01757"/>
    </source>
</evidence>
<feature type="transmembrane region" description="Helical" evidence="1">
    <location>
        <begin position="226"/>
        <end position="244"/>
    </location>
</feature>
<dbReference type="PANTHER" id="PTHR36927">
    <property type="entry name" value="BLR4337 PROTEIN"/>
    <property type="match status" value="1"/>
</dbReference>
<feature type="transmembrane region" description="Helical" evidence="1">
    <location>
        <begin position="256"/>
        <end position="285"/>
    </location>
</feature>
<dbReference type="RefSeq" id="WP_092638693.1">
    <property type="nucleotide sequence ID" value="NZ_FNID01000008.1"/>
</dbReference>